<name>A0A367R7J8_9NOSO</name>
<dbReference type="InterPro" id="IPR017941">
    <property type="entry name" value="Rieske_2Fe-2S"/>
</dbReference>
<dbReference type="PROSITE" id="PS51296">
    <property type="entry name" value="RIESKE"/>
    <property type="match status" value="1"/>
</dbReference>
<sequence length="357" mass="40382">MPSTSQHSNFNNPTQFVEGWYWALPSSKLKVGRVKAVTLLGRNLAIYRGVSGQVVAVDAYCSHMGAHLAEGKVEGDGIRCFFHNWKYDDRGICVDVPSQGKPLPVCIKTWQTAEKYGMIWVWVGEEKPSSLPFVPELEQVDCDYLLGTRFVKNCHPNVLLINAIDAHHFNTVHNLPLEIVFDSQDLNNAITFSNTTRGGDDSWLIRLIRPLYRNEVTYSMCYWYGSTGTVTLGPDFLHFYIIFALRMIEGGKTEGQTILVTPKRPGCIGWGVNRGLLWLTQQVGNYFAKGDTQVFQTIQFDLKTPTKADRSILQFIQHVNHQKVLTWGTWQAFDSPEESDSPLETLCDRHSSTSLML</sequence>
<dbReference type="AlphaFoldDB" id="A0A367R7J8"/>
<dbReference type="PANTHER" id="PTHR21266">
    <property type="entry name" value="IRON-SULFUR DOMAIN CONTAINING PROTEIN"/>
    <property type="match status" value="1"/>
</dbReference>
<reference evidence="8" key="1">
    <citation type="submission" date="2016-04" db="EMBL/GenBank/DDBJ databases">
        <authorList>
            <person name="Tabuchi Yagui T.R."/>
        </authorList>
    </citation>
    <scope>NUCLEOTIDE SEQUENCE [LARGE SCALE GENOMIC DNA]</scope>
    <source>
        <strain evidence="8">NIES-26</strain>
    </source>
</reference>
<dbReference type="SUPFAM" id="SSF55961">
    <property type="entry name" value="Bet v1-like"/>
    <property type="match status" value="1"/>
</dbReference>
<dbReference type="CDD" id="cd03469">
    <property type="entry name" value="Rieske_RO_Alpha_N"/>
    <property type="match status" value="1"/>
</dbReference>
<dbReference type="Gene3D" id="2.102.10.10">
    <property type="entry name" value="Rieske [2Fe-2S] iron-sulphur domain"/>
    <property type="match status" value="1"/>
</dbReference>
<accession>A0A367R7J8</accession>
<keyword evidence="9" id="KW-1185">Reference proteome</keyword>
<dbReference type="GO" id="GO:0016705">
    <property type="term" value="F:oxidoreductase activity, acting on paired donors, with incorporation or reduction of molecular oxygen"/>
    <property type="evidence" value="ECO:0007669"/>
    <property type="project" value="UniProtKB-ARBA"/>
</dbReference>
<protein>
    <submittedName>
        <fullName evidence="8">(2Fe-2S)-binding protein</fullName>
    </submittedName>
</protein>
<evidence type="ECO:0000313" key="9">
    <source>
        <dbReference type="Proteomes" id="UP000252107"/>
    </source>
</evidence>
<dbReference type="EMBL" id="LXQD01000205">
    <property type="protein sequence ID" value="RCJ32468.1"/>
    <property type="molecule type" value="Genomic_DNA"/>
</dbReference>
<organism evidence="8 9">
    <name type="scientific">Nostoc minutum NIES-26</name>
    <dbReference type="NCBI Taxonomy" id="1844469"/>
    <lineage>
        <taxon>Bacteria</taxon>
        <taxon>Bacillati</taxon>
        <taxon>Cyanobacteriota</taxon>
        <taxon>Cyanophyceae</taxon>
        <taxon>Nostocales</taxon>
        <taxon>Nostocaceae</taxon>
        <taxon>Nostoc</taxon>
    </lineage>
</organism>
<keyword evidence="2" id="KW-0479">Metal-binding</keyword>
<feature type="region of interest" description="Disordered" evidence="6">
    <location>
        <begin position="336"/>
        <end position="357"/>
    </location>
</feature>
<keyword evidence="5" id="KW-0411">Iron-sulfur</keyword>
<gene>
    <name evidence="8" type="ORF">A6770_18830</name>
</gene>
<dbReference type="PANTHER" id="PTHR21266:SF60">
    <property type="entry name" value="3-KETOSTEROID-9-ALPHA-MONOOXYGENASE, OXYGENASE COMPONENT"/>
    <property type="match status" value="1"/>
</dbReference>
<evidence type="ECO:0000256" key="3">
    <source>
        <dbReference type="ARBA" id="ARBA00023002"/>
    </source>
</evidence>
<dbReference type="Proteomes" id="UP000252107">
    <property type="component" value="Unassembled WGS sequence"/>
</dbReference>
<dbReference type="GO" id="GO:0051537">
    <property type="term" value="F:2 iron, 2 sulfur cluster binding"/>
    <property type="evidence" value="ECO:0007669"/>
    <property type="project" value="UniProtKB-KW"/>
</dbReference>
<evidence type="ECO:0000256" key="1">
    <source>
        <dbReference type="ARBA" id="ARBA00022714"/>
    </source>
</evidence>
<evidence type="ECO:0000259" key="7">
    <source>
        <dbReference type="PROSITE" id="PS51296"/>
    </source>
</evidence>
<dbReference type="GO" id="GO:0004497">
    <property type="term" value="F:monooxygenase activity"/>
    <property type="evidence" value="ECO:0007669"/>
    <property type="project" value="UniProtKB-ARBA"/>
</dbReference>
<dbReference type="GO" id="GO:0046872">
    <property type="term" value="F:metal ion binding"/>
    <property type="evidence" value="ECO:0007669"/>
    <property type="project" value="UniProtKB-KW"/>
</dbReference>
<dbReference type="Pfam" id="PF00355">
    <property type="entry name" value="Rieske"/>
    <property type="match status" value="1"/>
</dbReference>
<feature type="domain" description="Rieske" evidence="7">
    <location>
        <begin position="20"/>
        <end position="121"/>
    </location>
</feature>
<evidence type="ECO:0000256" key="5">
    <source>
        <dbReference type="ARBA" id="ARBA00023014"/>
    </source>
</evidence>
<keyword evidence="4" id="KW-0408">Iron</keyword>
<proteinExistence type="predicted"/>
<keyword evidence="1" id="KW-0001">2Fe-2S</keyword>
<evidence type="ECO:0000256" key="6">
    <source>
        <dbReference type="SAM" id="MobiDB-lite"/>
    </source>
</evidence>
<dbReference type="InterPro" id="IPR050584">
    <property type="entry name" value="Cholesterol_7-desaturase"/>
</dbReference>
<dbReference type="SUPFAM" id="SSF50022">
    <property type="entry name" value="ISP domain"/>
    <property type="match status" value="1"/>
</dbReference>
<comment type="caution">
    <text evidence="8">The sequence shown here is derived from an EMBL/GenBank/DDBJ whole genome shotgun (WGS) entry which is preliminary data.</text>
</comment>
<evidence type="ECO:0000313" key="8">
    <source>
        <dbReference type="EMBL" id="RCJ32468.1"/>
    </source>
</evidence>
<evidence type="ECO:0000256" key="2">
    <source>
        <dbReference type="ARBA" id="ARBA00022723"/>
    </source>
</evidence>
<evidence type="ECO:0000256" key="4">
    <source>
        <dbReference type="ARBA" id="ARBA00023004"/>
    </source>
</evidence>
<dbReference type="InterPro" id="IPR036922">
    <property type="entry name" value="Rieske_2Fe-2S_sf"/>
</dbReference>
<keyword evidence="3" id="KW-0560">Oxidoreductase</keyword>